<dbReference type="PROSITE" id="PS00759">
    <property type="entry name" value="ARGE_DAPE_CPG2_2"/>
    <property type="match status" value="1"/>
</dbReference>
<organism evidence="7 8">
    <name type="scientific">Variovorax robiniae</name>
    <dbReference type="NCBI Taxonomy" id="1836199"/>
    <lineage>
        <taxon>Bacteria</taxon>
        <taxon>Pseudomonadati</taxon>
        <taxon>Pseudomonadota</taxon>
        <taxon>Betaproteobacteria</taxon>
        <taxon>Burkholderiales</taxon>
        <taxon>Comamonadaceae</taxon>
        <taxon>Variovorax</taxon>
    </lineage>
</organism>
<dbReference type="Pfam" id="PF07687">
    <property type="entry name" value="M20_dimer"/>
    <property type="match status" value="1"/>
</dbReference>
<name>A0ABU8XKY4_9BURK</name>
<keyword evidence="2" id="KW-0479">Metal-binding</keyword>
<protein>
    <submittedName>
        <fullName evidence="7">Glutamate carboxypeptidase</fullName>
    </submittedName>
</protein>
<keyword evidence="7" id="KW-0121">Carboxypeptidase</keyword>
<dbReference type="SUPFAM" id="SSF55031">
    <property type="entry name" value="Bacterial exopeptidase dimerisation domain"/>
    <property type="match status" value="1"/>
</dbReference>
<keyword evidence="5" id="KW-0732">Signal</keyword>
<dbReference type="Proteomes" id="UP001367030">
    <property type="component" value="Unassembled WGS sequence"/>
</dbReference>
<evidence type="ECO:0000313" key="7">
    <source>
        <dbReference type="EMBL" id="MEJ8859342.1"/>
    </source>
</evidence>
<dbReference type="InterPro" id="IPR002933">
    <property type="entry name" value="Peptidase_M20"/>
</dbReference>
<dbReference type="PIRSF" id="PIRSF037238">
    <property type="entry name" value="Carboxypeptidase_G2"/>
    <property type="match status" value="1"/>
</dbReference>
<evidence type="ECO:0000313" key="8">
    <source>
        <dbReference type="Proteomes" id="UP001367030"/>
    </source>
</evidence>
<evidence type="ECO:0000256" key="5">
    <source>
        <dbReference type="SAM" id="SignalP"/>
    </source>
</evidence>
<evidence type="ECO:0000256" key="1">
    <source>
        <dbReference type="ARBA" id="ARBA00001947"/>
    </source>
</evidence>
<evidence type="ECO:0000256" key="2">
    <source>
        <dbReference type="ARBA" id="ARBA00022723"/>
    </source>
</evidence>
<dbReference type="Pfam" id="PF01546">
    <property type="entry name" value="Peptidase_M20"/>
    <property type="match status" value="1"/>
</dbReference>
<dbReference type="InterPro" id="IPR017150">
    <property type="entry name" value="Pept_M20_glutamate_carboxypep"/>
</dbReference>
<feature type="domain" description="Peptidase M20 dimerisation" evidence="6">
    <location>
        <begin position="212"/>
        <end position="314"/>
    </location>
</feature>
<dbReference type="PROSITE" id="PS00758">
    <property type="entry name" value="ARGE_DAPE_CPG2_1"/>
    <property type="match status" value="1"/>
</dbReference>
<keyword evidence="3" id="KW-0378">Hydrolase</keyword>
<dbReference type="RefSeq" id="WP_340339381.1">
    <property type="nucleotide sequence ID" value="NZ_JBBKZS010000027.1"/>
</dbReference>
<accession>A0ABU8XKY4</accession>
<reference evidence="7 8" key="1">
    <citation type="submission" date="2024-03" db="EMBL/GenBank/DDBJ databases">
        <title>Novel species of the genus Variovorax.</title>
        <authorList>
            <person name="Liu Q."/>
            <person name="Xin Y.-H."/>
        </authorList>
    </citation>
    <scope>NUCLEOTIDE SEQUENCE [LARGE SCALE GENOMIC DNA]</scope>
    <source>
        <strain evidence="7 8">KACC 18901</strain>
    </source>
</reference>
<dbReference type="CDD" id="cd03885">
    <property type="entry name" value="M20_CPDG2"/>
    <property type="match status" value="1"/>
</dbReference>
<feature type="signal peptide" evidence="5">
    <location>
        <begin position="1"/>
        <end position="25"/>
    </location>
</feature>
<dbReference type="PANTHER" id="PTHR43808">
    <property type="entry name" value="ACETYLORNITHINE DEACETYLASE"/>
    <property type="match status" value="1"/>
</dbReference>
<dbReference type="InterPro" id="IPR001261">
    <property type="entry name" value="ArgE/DapE_CS"/>
</dbReference>
<sequence>MRPNLSRTALALILASALLAPSTFAQPKRDNALFDAATAEQPAVLKTLEKLVNIETGTGDAEGLATAGKFLEEELKALGFTVTRSKAAGLVVGDNIVGKIKGKGGKNLLLMSHMDTVYPKGTLAKAPFRIEGNKAYGPGIADDKGGNAVILHTLKLLKTYGVRDYGSITVLFNTDEEKGSFGSRDLIQEEAKQVDYVLSFEPSPADAEVFPVGTSGIAYVQANIKGKASHAGAAPELGVNAVVEASDLVLRTMDLDDKSKGLRFNWTVIKGGGPATNIIPDSATVNADVRYTRNDEFDAAMKTLEERAQKKKVPGAEVSIVITRGRPAFYGGEGGRKLIDKAMGFYREAGGTIEVDEKIGGGGTDASYASLSGKPVIESMGLPGFGYHTDKAEYVVIDSIPRRLYMAARMIMDLGQGK</sequence>
<dbReference type="GO" id="GO:0004180">
    <property type="term" value="F:carboxypeptidase activity"/>
    <property type="evidence" value="ECO:0007669"/>
    <property type="project" value="UniProtKB-KW"/>
</dbReference>
<dbReference type="NCBIfam" id="NF004788">
    <property type="entry name" value="PRK06133.1"/>
    <property type="match status" value="1"/>
</dbReference>
<dbReference type="Gene3D" id="3.40.630.10">
    <property type="entry name" value="Zn peptidases"/>
    <property type="match status" value="1"/>
</dbReference>
<dbReference type="InterPro" id="IPR036264">
    <property type="entry name" value="Bact_exopeptidase_dim_dom"/>
</dbReference>
<keyword evidence="7" id="KW-0645">Protease</keyword>
<keyword evidence="4" id="KW-0862">Zinc</keyword>
<evidence type="ECO:0000256" key="4">
    <source>
        <dbReference type="ARBA" id="ARBA00022833"/>
    </source>
</evidence>
<dbReference type="EMBL" id="JBBKZS010000027">
    <property type="protein sequence ID" value="MEJ8859342.1"/>
    <property type="molecule type" value="Genomic_DNA"/>
</dbReference>
<comment type="caution">
    <text evidence="7">The sequence shown here is derived from an EMBL/GenBank/DDBJ whole genome shotgun (WGS) entry which is preliminary data.</text>
</comment>
<feature type="chain" id="PRO_5045609699" evidence="5">
    <location>
        <begin position="26"/>
        <end position="418"/>
    </location>
</feature>
<dbReference type="InterPro" id="IPR050072">
    <property type="entry name" value="Peptidase_M20A"/>
</dbReference>
<gene>
    <name evidence="7" type="ORF">WKW79_32570</name>
</gene>
<dbReference type="SUPFAM" id="SSF53187">
    <property type="entry name" value="Zn-dependent exopeptidases"/>
    <property type="match status" value="1"/>
</dbReference>
<dbReference type="Gene3D" id="3.30.70.360">
    <property type="match status" value="1"/>
</dbReference>
<dbReference type="PANTHER" id="PTHR43808:SF10">
    <property type="entry name" value="BLL3749 PROTEIN"/>
    <property type="match status" value="1"/>
</dbReference>
<dbReference type="InterPro" id="IPR011650">
    <property type="entry name" value="Peptidase_M20_dimer"/>
</dbReference>
<keyword evidence="8" id="KW-1185">Reference proteome</keyword>
<proteinExistence type="predicted"/>
<evidence type="ECO:0000259" key="6">
    <source>
        <dbReference type="Pfam" id="PF07687"/>
    </source>
</evidence>
<comment type="cofactor">
    <cofactor evidence="1">
        <name>Zn(2+)</name>
        <dbReference type="ChEBI" id="CHEBI:29105"/>
    </cofactor>
</comment>
<evidence type="ECO:0000256" key="3">
    <source>
        <dbReference type="ARBA" id="ARBA00022801"/>
    </source>
</evidence>